<gene>
    <name evidence="2" type="ORF">A2841_00810</name>
</gene>
<dbReference type="AlphaFoldDB" id="A0A1F6C6F5"/>
<dbReference type="Proteomes" id="UP000178249">
    <property type="component" value="Unassembled WGS sequence"/>
</dbReference>
<sequence>MLTNEEMRQKVMRRVRVIYFLRWLSRPFIRVSVLAVAAVAIVGSVSLSSVAANAASKGDILDFLDFAVAAFRDTEMMVQSAVLVVGLIILASIVDLVRSLQREPSLA</sequence>
<dbReference type="EMBL" id="MFKP01000004">
    <property type="protein sequence ID" value="OGG44683.1"/>
    <property type="molecule type" value="Genomic_DNA"/>
</dbReference>
<keyword evidence="1" id="KW-1133">Transmembrane helix</keyword>
<name>A0A1F6C6F5_9BACT</name>
<comment type="caution">
    <text evidence="2">The sequence shown here is derived from an EMBL/GenBank/DDBJ whole genome shotgun (WGS) entry which is preliminary data.</text>
</comment>
<evidence type="ECO:0000313" key="3">
    <source>
        <dbReference type="Proteomes" id="UP000178249"/>
    </source>
</evidence>
<reference evidence="2 3" key="1">
    <citation type="journal article" date="2016" name="Nat. Commun.">
        <title>Thousands of microbial genomes shed light on interconnected biogeochemical processes in an aquifer system.</title>
        <authorList>
            <person name="Anantharaman K."/>
            <person name="Brown C.T."/>
            <person name="Hug L.A."/>
            <person name="Sharon I."/>
            <person name="Castelle C.J."/>
            <person name="Probst A.J."/>
            <person name="Thomas B.C."/>
            <person name="Singh A."/>
            <person name="Wilkins M.J."/>
            <person name="Karaoz U."/>
            <person name="Brodie E.L."/>
            <person name="Williams K.H."/>
            <person name="Hubbard S.S."/>
            <person name="Banfield J.F."/>
        </authorList>
    </citation>
    <scope>NUCLEOTIDE SEQUENCE [LARGE SCALE GENOMIC DNA]</scope>
</reference>
<evidence type="ECO:0000313" key="2">
    <source>
        <dbReference type="EMBL" id="OGG44683.1"/>
    </source>
</evidence>
<protein>
    <submittedName>
        <fullName evidence="2">Uncharacterized protein</fullName>
    </submittedName>
</protein>
<evidence type="ECO:0000256" key="1">
    <source>
        <dbReference type="SAM" id="Phobius"/>
    </source>
</evidence>
<organism evidence="2 3">
    <name type="scientific">Candidatus Kaiserbacteria bacterium RIFCSPHIGHO2_01_FULL_48_10</name>
    <dbReference type="NCBI Taxonomy" id="1798476"/>
    <lineage>
        <taxon>Bacteria</taxon>
        <taxon>Candidatus Kaiseribacteriota</taxon>
    </lineage>
</organism>
<feature type="transmembrane region" description="Helical" evidence="1">
    <location>
        <begin position="78"/>
        <end position="97"/>
    </location>
</feature>
<proteinExistence type="predicted"/>
<accession>A0A1F6C6F5</accession>
<keyword evidence="1" id="KW-0812">Transmembrane</keyword>
<keyword evidence="1" id="KW-0472">Membrane</keyword>